<dbReference type="InterPro" id="IPR020846">
    <property type="entry name" value="MFS_dom"/>
</dbReference>
<keyword evidence="2 5" id="KW-0812">Transmembrane</keyword>
<protein>
    <submittedName>
        <fullName evidence="7">EmrB/QacA subfamily drug resistance transporter</fullName>
    </submittedName>
</protein>
<dbReference type="Gene3D" id="1.20.1250.20">
    <property type="entry name" value="MFS general substrate transporter like domains"/>
    <property type="match status" value="1"/>
</dbReference>
<feature type="transmembrane region" description="Helical" evidence="5">
    <location>
        <begin position="235"/>
        <end position="253"/>
    </location>
</feature>
<comment type="subcellular location">
    <subcellularLocation>
        <location evidence="1">Membrane</location>
        <topology evidence="1">Multi-pass membrane protein</topology>
    </subcellularLocation>
</comment>
<evidence type="ECO:0000256" key="4">
    <source>
        <dbReference type="ARBA" id="ARBA00023136"/>
    </source>
</evidence>
<dbReference type="AlphaFoldDB" id="A0A7W8JPR5"/>
<comment type="caution">
    <text evidence="7">The sequence shown here is derived from an EMBL/GenBank/DDBJ whole genome shotgun (WGS) entry which is preliminary data.</text>
</comment>
<dbReference type="InterPro" id="IPR036259">
    <property type="entry name" value="MFS_trans_sf"/>
</dbReference>
<feature type="transmembrane region" description="Helical" evidence="5">
    <location>
        <begin position="301"/>
        <end position="324"/>
    </location>
</feature>
<evidence type="ECO:0000259" key="6">
    <source>
        <dbReference type="PROSITE" id="PS50850"/>
    </source>
</evidence>
<feature type="transmembrane region" description="Helical" evidence="5">
    <location>
        <begin position="405"/>
        <end position="426"/>
    </location>
</feature>
<keyword evidence="3 5" id="KW-1133">Transmembrane helix</keyword>
<accession>A0A7W8JPR5</accession>
<keyword evidence="4 5" id="KW-0472">Membrane</keyword>
<gene>
    <name evidence="7" type="ORF">HNQ08_000043</name>
</gene>
<evidence type="ECO:0000256" key="5">
    <source>
        <dbReference type="SAM" id="Phobius"/>
    </source>
</evidence>
<dbReference type="InterPro" id="IPR011701">
    <property type="entry name" value="MFS"/>
</dbReference>
<dbReference type="Pfam" id="PF07690">
    <property type="entry name" value="MFS_1"/>
    <property type="match status" value="1"/>
</dbReference>
<feature type="transmembrane region" description="Helical" evidence="5">
    <location>
        <begin position="145"/>
        <end position="166"/>
    </location>
</feature>
<dbReference type="Gene3D" id="1.20.1720.10">
    <property type="entry name" value="Multidrug resistance protein D"/>
    <property type="match status" value="1"/>
</dbReference>
<dbReference type="RefSeq" id="WP_184126898.1">
    <property type="nucleotide sequence ID" value="NZ_JACHFL010000001.1"/>
</dbReference>
<reference evidence="7 8" key="1">
    <citation type="submission" date="2020-08" db="EMBL/GenBank/DDBJ databases">
        <title>Genomic Encyclopedia of Type Strains, Phase IV (KMG-IV): sequencing the most valuable type-strain genomes for metagenomic binning, comparative biology and taxonomic classification.</title>
        <authorList>
            <person name="Goeker M."/>
        </authorList>
    </citation>
    <scope>NUCLEOTIDE SEQUENCE [LARGE SCALE GENOMIC DNA]</scope>
    <source>
        <strain evidence="7 8">DSM 27939</strain>
    </source>
</reference>
<evidence type="ECO:0000256" key="1">
    <source>
        <dbReference type="ARBA" id="ARBA00004141"/>
    </source>
</evidence>
<dbReference type="EMBL" id="JACHFL010000001">
    <property type="protein sequence ID" value="MBB5360972.1"/>
    <property type="molecule type" value="Genomic_DNA"/>
</dbReference>
<dbReference type="PROSITE" id="PS50850">
    <property type="entry name" value="MFS"/>
    <property type="match status" value="1"/>
</dbReference>
<feature type="transmembrane region" description="Helical" evidence="5">
    <location>
        <begin position="482"/>
        <end position="502"/>
    </location>
</feature>
<organism evidence="7 8">
    <name type="scientific">Deinococcus humi</name>
    <dbReference type="NCBI Taxonomy" id="662880"/>
    <lineage>
        <taxon>Bacteria</taxon>
        <taxon>Thermotogati</taxon>
        <taxon>Deinococcota</taxon>
        <taxon>Deinococci</taxon>
        <taxon>Deinococcales</taxon>
        <taxon>Deinococcaceae</taxon>
        <taxon>Deinococcus</taxon>
    </lineage>
</organism>
<feature type="transmembrane region" description="Helical" evidence="5">
    <location>
        <begin position="336"/>
        <end position="354"/>
    </location>
</feature>
<evidence type="ECO:0000313" key="8">
    <source>
        <dbReference type="Proteomes" id="UP000552709"/>
    </source>
</evidence>
<keyword evidence="8" id="KW-1185">Reference proteome</keyword>
<evidence type="ECO:0000256" key="3">
    <source>
        <dbReference type="ARBA" id="ARBA00022989"/>
    </source>
</evidence>
<dbReference type="SUPFAM" id="SSF103473">
    <property type="entry name" value="MFS general substrate transporter"/>
    <property type="match status" value="1"/>
</dbReference>
<evidence type="ECO:0000313" key="7">
    <source>
        <dbReference type="EMBL" id="MBB5360972.1"/>
    </source>
</evidence>
<dbReference type="PANTHER" id="PTHR42718:SF42">
    <property type="entry name" value="EXPORT PROTEIN"/>
    <property type="match status" value="1"/>
</dbReference>
<feature type="transmembrane region" description="Helical" evidence="5">
    <location>
        <begin position="172"/>
        <end position="193"/>
    </location>
</feature>
<feature type="domain" description="Major facilitator superfamily (MFS) profile" evidence="6">
    <location>
        <begin position="20"/>
        <end position="505"/>
    </location>
</feature>
<feature type="transmembrane region" description="Helical" evidence="5">
    <location>
        <begin position="89"/>
        <end position="113"/>
    </location>
</feature>
<sequence>MTQPAATPRSSLLTPAERWTLAATVVGSSMAFLDGTVVNVALTALQDELNATAAGVQWVVNAYALLLAALTLTGGALGDAYGRRKIYGLGVVIFALASLVCGLASSLSVLIAARAVQGIGAALLVPGSLAMIGAVFDPGRRGRGVGLWSAASSVMTLLGPVAGGVLVDAGSWRWVFFINLPLALGVLWLLRRVPETQTPGARPDWPGAVSITLGLGGLAYAFTRTGEYGWDTLTWASMGVSVVGFIFFLWYEARTEKPMLPLGLFRRPVFAGTNLLTFLLYGALGAVGLYLPLYLIGALGYSATAAGAALLPLSLLLAGLSGWFGALADKYGPRPFLTAGPVLAGVGFALLGLGRSWGGSYWAAIFPGALVLGFGMALTVAPLSSAVMGSAGRELSGVASGVNNAVARAAGLLAVAALGLLLVSSYRSALVTRLDAAGVGAEIRQSAVRQANRLTDLTLPDGAGQPGRLAVQAAFGDAFRNVALASGVLGVLGGVAGFFFLAGRREEVESSGDKV</sequence>
<feature type="transmembrane region" description="Helical" evidence="5">
    <location>
        <begin position="205"/>
        <end position="223"/>
    </location>
</feature>
<feature type="transmembrane region" description="Helical" evidence="5">
    <location>
        <begin position="360"/>
        <end position="384"/>
    </location>
</feature>
<feature type="transmembrane region" description="Helical" evidence="5">
    <location>
        <begin position="21"/>
        <end position="44"/>
    </location>
</feature>
<feature type="transmembrane region" description="Helical" evidence="5">
    <location>
        <begin position="274"/>
        <end position="295"/>
    </location>
</feature>
<dbReference type="GO" id="GO:0022857">
    <property type="term" value="F:transmembrane transporter activity"/>
    <property type="evidence" value="ECO:0007669"/>
    <property type="project" value="InterPro"/>
</dbReference>
<name>A0A7W8JPR5_9DEIO</name>
<dbReference type="GO" id="GO:0016020">
    <property type="term" value="C:membrane"/>
    <property type="evidence" value="ECO:0007669"/>
    <property type="project" value="UniProtKB-SubCell"/>
</dbReference>
<feature type="transmembrane region" description="Helical" evidence="5">
    <location>
        <begin position="56"/>
        <end position="77"/>
    </location>
</feature>
<dbReference type="CDD" id="cd17321">
    <property type="entry name" value="MFS_MMR_MDR_like"/>
    <property type="match status" value="1"/>
</dbReference>
<dbReference type="Proteomes" id="UP000552709">
    <property type="component" value="Unassembled WGS sequence"/>
</dbReference>
<proteinExistence type="predicted"/>
<evidence type="ECO:0000256" key="2">
    <source>
        <dbReference type="ARBA" id="ARBA00022692"/>
    </source>
</evidence>
<dbReference type="PANTHER" id="PTHR42718">
    <property type="entry name" value="MAJOR FACILITATOR SUPERFAMILY MULTIDRUG TRANSPORTER MFSC"/>
    <property type="match status" value="1"/>
</dbReference>
<feature type="transmembrane region" description="Helical" evidence="5">
    <location>
        <begin position="119"/>
        <end position="136"/>
    </location>
</feature>